<evidence type="ECO:0000313" key="2">
    <source>
        <dbReference type="EMBL" id="NEY90774.1"/>
    </source>
</evidence>
<evidence type="ECO:0000256" key="1">
    <source>
        <dbReference type="SAM" id="SignalP"/>
    </source>
</evidence>
<keyword evidence="3" id="KW-1185">Reference proteome</keyword>
<gene>
    <name evidence="2" type="ORF">G4Z14_10745</name>
</gene>
<evidence type="ECO:0000313" key="3">
    <source>
        <dbReference type="Proteomes" id="UP000477782"/>
    </source>
</evidence>
<proteinExistence type="predicted"/>
<dbReference type="Proteomes" id="UP000477782">
    <property type="component" value="Unassembled WGS sequence"/>
</dbReference>
<protein>
    <recommendedName>
        <fullName evidence="4">Lipoprotein</fullName>
    </recommendedName>
</protein>
<evidence type="ECO:0008006" key="4">
    <source>
        <dbReference type="Google" id="ProtNLM"/>
    </source>
</evidence>
<reference evidence="2 3" key="1">
    <citation type="submission" date="2020-02" db="EMBL/GenBank/DDBJ databases">
        <authorList>
            <person name="Chen W.-M."/>
        </authorList>
    </citation>
    <scope>NUCLEOTIDE SEQUENCE [LARGE SCALE GENOMIC DNA]</scope>
    <source>
        <strain evidence="2 3">KMS-5</strain>
    </source>
</reference>
<name>A0A6M0QV88_9RHOB</name>
<sequence length="100" mass="10372">MRRALCLALVALPPLAACGPVPVQEAERLCVEKANEALHPRGELALGVGSAGKPVGALDVTISTDFLLGRDPGQVFDACVKARSGQFPSRPLADQPGWVG</sequence>
<accession>A0A6M0QV88</accession>
<organism evidence="2 3">
    <name type="scientific">Tabrizicola oligotrophica</name>
    <dbReference type="NCBI Taxonomy" id="2710650"/>
    <lineage>
        <taxon>Bacteria</taxon>
        <taxon>Pseudomonadati</taxon>
        <taxon>Pseudomonadota</taxon>
        <taxon>Alphaproteobacteria</taxon>
        <taxon>Rhodobacterales</taxon>
        <taxon>Paracoccaceae</taxon>
        <taxon>Tabrizicola</taxon>
    </lineage>
</organism>
<comment type="caution">
    <text evidence="2">The sequence shown here is derived from an EMBL/GenBank/DDBJ whole genome shotgun (WGS) entry which is preliminary data.</text>
</comment>
<dbReference type="AlphaFoldDB" id="A0A6M0QV88"/>
<keyword evidence="1" id="KW-0732">Signal</keyword>
<dbReference type="RefSeq" id="WP_164625554.1">
    <property type="nucleotide sequence ID" value="NZ_JAAIVJ010000005.1"/>
</dbReference>
<feature type="signal peptide" evidence="1">
    <location>
        <begin position="1"/>
        <end position="16"/>
    </location>
</feature>
<feature type="chain" id="PRO_5026681731" description="Lipoprotein" evidence="1">
    <location>
        <begin position="17"/>
        <end position="100"/>
    </location>
</feature>
<dbReference type="EMBL" id="JAAIVJ010000005">
    <property type="protein sequence ID" value="NEY90774.1"/>
    <property type="molecule type" value="Genomic_DNA"/>
</dbReference>